<gene>
    <name evidence="15" type="ORF">KPH14_009989</name>
</gene>
<evidence type="ECO:0000256" key="10">
    <source>
        <dbReference type="ARBA" id="ARBA00023004"/>
    </source>
</evidence>
<dbReference type="CDD" id="cd00844">
    <property type="entry name" value="MPP_Dbr1_N"/>
    <property type="match status" value="1"/>
</dbReference>
<evidence type="ECO:0000256" key="3">
    <source>
        <dbReference type="ARBA" id="ARBA00001954"/>
    </source>
</evidence>
<evidence type="ECO:0000256" key="6">
    <source>
        <dbReference type="ARBA" id="ARBA00022664"/>
    </source>
</evidence>
<reference evidence="15" key="2">
    <citation type="journal article" date="2023" name="Commun. Biol.">
        <title>Intrasexual cuticular hydrocarbon dimorphism in a wasp sheds light on hydrocarbon biosynthesis genes in Hymenoptera.</title>
        <authorList>
            <person name="Moris V.C."/>
            <person name="Podsiadlowski L."/>
            <person name="Martin S."/>
            <person name="Oeyen J.P."/>
            <person name="Donath A."/>
            <person name="Petersen M."/>
            <person name="Wilbrandt J."/>
            <person name="Misof B."/>
            <person name="Liedtke D."/>
            <person name="Thamm M."/>
            <person name="Scheiner R."/>
            <person name="Schmitt T."/>
            <person name="Niehuis O."/>
        </authorList>
    </citation>
    <scope>NUCLEOTIDE SEQUENCE</scope>
    <source>
        <strain evidence="15">GBR_01_08_01A</strain>
    </source>
</reference>
<evidence type="ECO:0000313" key="16">
    <source>
        <dbReference type="Proteomes" id="UP001258017"/>
    </source>
</evidence>
<comment type="cofactor">
    <cofactor evidence="2">
        <name>Zn(2+)</name>
        <dbReference type="ChEBI" id="CHEBI:29105"/>
    </cofactor>
</comment>
<keyword evidence="11" id="KW-0464">Manganese</keyword>
<dbReference type="InterPro" id="IPR041816">
    <property type="entry name" value="Dbr1_N"/>
</dbReference>
<organism evidence="15 16">
    <name type="scientific">Odynerus spinipes</name>
    <dbReference type="NCBI Taxonomy" id="1348599"/>
    <lineage>
        <taxon>Eukaryota</taxon>
        <taxon>Metazoa</taxon>
        <taxon>Ecdysozoa</taxon>
        <taxon>Arthropoda</taxon>
        <taxon>Hexapoda</taxon>
        <taxon>Insecta</taxon>
        <taxon>Pterygota</taxon>
        <taxon>Neoptera</taxon>
        <taxon>Endopterygota</taxon>
        <taxon>Hymenoptera</taxon>
        <taxon>Apocrita</taxon>
        <taxon>Aculeata</taxon>
        <taxon>Vespoidea</taxon>
        <taxon>Vespidae</taxon>
        <taxon>Eumeninae</taxon>
        <taxon>Odynerus</taxon>
    </lineage>
</organism>
<evidence type="ECO:0000256" key="8">
    <source>
        <dbReference type="ARBA" id="ARBA00022801"/>
    </source>
</evidence>
<dbReference type="InterPro" id="IPR007708">
    <property type="entry name" value="DBR1_C"/>
</dbReference>
<keyword evidence="10" id="KW-0408">Iron</keyword>
<comment type="similarity">
    <text evidence="5">Belongs to the lariat debranching enzyme family.</text>
</comment>
<dbReference type="FunFam" id="3.60.21.10:FF:000035">
    <property type="entry name" value="Lariat debranching enzyme"/>
    <property type="match status" value="1"/>
</dbReference>
<keyword evidence="6" id="KW-0507">mRNA processing</keyword>
<comment type="subcellular location">
    <subcellularLocation>
        <location evidence="4">Nucleus</location>
    </subcellularLocation>
</comment>
<keyword evidence="8" id="KW-0378">Hydrolase</keyword>
<dbReference type="Proteomes" id="UP001258017">
    <property type="component" value="Unassembled WGS sequence"/>
</dbReference>
<dbReference type="GO" id="GO:0046872">
    <property type="term" value="F:metal ion binding"/>
    <property type="evidence" value="ECO:0007669"/>
    <property type="project" value="UniProtKB-KW"/>
</dbReference>
<dbReference type="EMBL" id="JAIFRP010000021">
    <property type="protein sequence ID" value="KAK2585305.1"/>
    <property type="molecule type" value="Genomic_DNA"/>
</dbReference>
<dbReference type="GO" id="GO:0008419">
    <property type="term" value="F:RNA lariat debranching enzyme activity"/>
    <property type="evidence" value="ECO:0007669"/>
    <property type="project" value="UniProtKB-ARBA"/>
</dbReference>
<name>A0AAD9VTA7_9HYME</name>
<evidence type="ECO:0000313" key="15">
    <source>
        <dbReference type="EMBL" id="KAK2585305.1"/>
    </source>
</evidence>
<dbReference type="PANTHER" id="PTHR12849">
    <property type="entry name" value="RNA LARIAT DEBRANCHING ENZYME"/>
    <property type="match status" value="1"/>
</dbReference>
<evidence type="ECO:0000256" key="4">
    <source>
        <dbReference type="ARBA" id="ARBA00004123"/>
    </source>
</evidence>
<evidence type="ECO:0000259" key="14">
    <source>
        <dbReference type="SMART" id="SM01124"/>
    </source>
</evidence>
<dbReference type="InterPro" id="IPR004843">
    <property type="entry name" value="Calcineurin-like_PHP"/>
</dbReference>
<comment type="function">
    <text evidence="13">Cleaves the 2'-5' phosphodiester linkage at the branch point of lariat intron pre-mRNAs after splicing and converts them into linear molecules that are subsequently degraded. It thereby facilitates ribonucleotide turnover.</text>
</comment>
<keyword evidence="7" id="KW-0479">Metal-binding</keyword>
<accession>A0AAD9VTA7</accession>
<keyword evidence="9" id="KW-0862">Zinc</keyword>
<dbReference type="SMART" id="SM01124">
    <property type="entry name" value="DBR1"/>
    <property type="match status" value="1"/>
</dbReference>
<evidence type="ECO:0000256" key="5">
    <source>
        <dbReference type="ARBA" id="ARBA00006045"/>
    </source>
</evidence>
<evidence type="ECO:0000256" key="7">
    <source>
        <dbReference type="ARBA" id="ARBA00022723"/>
    </source>
</evidence>
<proteinExistence type="inferred from homology"/>
<dbReference type="PANTHER" id="PTHR12849:SF0">
    <property type="entry name" value="LARIAT DEBRANCHING ENZYME"/>
    <property type="match status" value="1"/>
</dbReference>
<dbReference type="Pfam" id="PF00149">
    <property type="entry name" value="Metallophos"/>
    <property type="match status" value="1"/>
</dbReference>
<dbReference type="GO" id="GO:0000398">
    <property type="term" value="P:mRNA splicing, via spliceosome"/>
    <property type="evidence" value="ECO:0007669"/>
    <property type="project" value="TreeGrafter"/>
</dbReference>
<dbReference type="Gene3D" id="3.60.21.10">
    <property type="match status" value="1"/>
</dbReference>
<evidence type="ECO:0000256" key="11">
    <source>
        <dbReference type="ARBA" id="ARBA00023211"/>
    </source>
</evidence>
<dbReference type="SUPFAM" id="SSF56300">
    <property type="entry name" value="Metallo-dependent phosphatases"/>
    <property type="match status" value="1"/>
</dbReference>
<dbReference type="InterPro" id="IPR029052">
    <property type="entry name" value="Metallo-depent_PP-like"/>
</dbReference>
<feature type="domain" description="Lariat debranching enzyme C-terminal" evidence="14">
    <location>
        <begin position="235"/>
        <end position="374"/>
    </location>
</feature>
<comment type="caution">
    <text evidence="15">The sequence shown here is derived from an EMBL/GenBank/DDBJ whole genome shotgun (WGS) entry which is preliminary data.</text>
</comment>
<evidence type="ECO:0000256" key="1">
    <source>
        <dbReference type="ARBA" id="ARBA00001936"/>
    </source>
</evidence>
<evidence type="ECO:0000256" key="2">
    <source>
        <dbReference type="ARBA" id="ARBA00001947"/>
    </source>
</evidence>
<comment type="cofactor">
    <cofactor evidence="1">
        <name>Mn(2+)</name>
        <dbReference type="ChEBI" id="CHEBI:29035"/>
    </cofactor>
</comment>
<evidence type="ECO:0000256" key="12">
    <source>
        <dbReference type="ARBA" id="ARBA00023242"/>
    </source>
</evidence>
<dbReference type="AlphaFoldDB" id="A0AAD9VTA7"/>
<protein>
    <recommendedName>
        <fullName evidence="14">Lariat debranching enzyme C-terminal domain-containing protein</fullName>
    </recommendedName>
</protein>
<evidence type="ECO:0000256" key="9">
    <source>
        <dbReference type="ARBA" id="ARBA00022833"/>
    </source>
</evidence>
<keyword evidence="12" id="KW-0539">Nucleus</keyword>
<evidence type="ECO:0000256" key="13">
    <source>
        <dbReference type="ARBA" id="ARBA00058627"/>
    </source>
</evidence>
<keyword evidence="16" id="KW-1185">Reference proteome</keyword>
<comment type="cofactor">
    <cofactor evidence="3">
        <name>Fe(2+)</name>
        <dbReference type="ChEBI" id="CHEBI:29033"/>
    </cofactor>
</comment>
<dbReference type="Pfam" id="PF05011">
    <property type="entry name" value="DBR1"/>
    <property type="match status" value="1"/>
</dbReference>
<sequence>MRIAVEGCAHGELEIIYDTIQEIEKVDRKKIDLLICCGDFQSTRNLCDLKCMAVPDKYKDMCTFYKYYSGEKIAPLLTIFIGGNHEASNYLQELPYGGWVAPNIYYLGYANVITVGGIRIAGISGIYKSHDWMQGHHEKPPYTKSTIRSVYHIRNLEIFRLKQISGNIDIFLSHDWPSGVTKYGDENKLLKGKPYFKTDIENNTLGSPANMELLKHHYPSYWFSAHLHCKFAALIPEKDGPRVTKFLALDKCLPKRKFLQIVELKHNQNLPLTLNYDLEWLTVLYLTNHLLSVKTGIHYMPGQGGNGRWIYTPTTEEKENVLKRFNYDLQVPMNFAQTVKPYDPELMDQNETPKLIINNQTTQFCNTLGIDDPSVLLQIILNSKEDKVNETIMESTLESTLESSDISVTFEEDSTCEDNTKHTINIIDENFSNVLPIERIESDLNSSNHIARAEPNCKKFKRRNCSIYSNTL</sequence>
<dbReference type="GO" id="GO:0005634">
    <property type="term" value="C:nucleus"/>
    <property type="evidence" value="ECO:0007669"/>
    <property type="project" value="UniProtKB-SubCell"/>
</dbReference>
<reference evidence="15" key="1">
    <citation type="submission" date="2021-08" db="EMBL/GenBank/DDBJ databases">
        <authorList>
            <person name="Misof B."/>
            <person name="Oliver O."/>
            <person name="Podsiadlowski L."/>
            <person name="Donath A."/>
            <person name="Peters R."/>
            <person name="Mayer C."/>
            <person name="Rust J."/>
            <person name="Gunkel S."/>
            <person name="Lesny P."/>
            <person name="Martin S."/>
            <person name="Oeyen J.P."/>
            <person name="Petersen M."/>
            <person name="Panagiotis P."/>
            <person name="Wilbrandt J."/>
            <person name="Tanja T."/>
        </authorList>
    </citation>
    <scope>NUCLEOTIDE SEQUENCE</scope>
    <source>
        <strain evidence="15">GBR_01_08_01A</strain>
        <tissue evidence="15">Thorax + abdomen</tissue>
    </source>
</reference>